<dbReference type="Proteomes" id="UP000515561">
    <property type="component" value="Chromosome"/>
</dbReference>
<reference evidence="1 2" key="1">
    <citation type="journal article" date="2016" name="Int. J. Syst. Evol. Microbiol.">
        <title>Descriptions of Anaerotaenia torta gen. nov., sp. nov. and Anaerocolumna cellulosilytica gen. nov., sp. nov. isolated from a methanogenic reactor of cattle waste.</title>
        <authorList>
            <person name="Uek A."/>
            <person name="Ohtaki Y."/>
            <person name="Kaku N."/>
            <person name="Ueki K."/>
        </authorList>
    </citation>
    <scope>NUCLEOTIDE SEQUENCE [LARGE SCALE GENOMIC DNA]</scope>
    <source>
        <strain evidence="1 2">SN021</strain>
    </source>
</reference>
<keyword evidence="2" id="KW-1185">Reference proteome</keyword>
<evidence type="ECO:0000313" key="1">
    <source>
        <dbReference type="EMBL" id="BCJ96273.1"/>
    </source>
</evidence>
<name>A0A6S6QYH4_9FIRM</name>
<gene>
    <name evidence="1" type="ORF">acsn021_38420</name>
</gene>
<evidence type="ECO:0000313" key="2">
    <source>
        <dbReference type="Proteomes" id="UP000515561"/>
    </source>
</evidence>
<dbReference type="KEGG" id="acel:acsn021_38420"/>
<sequence length="74" mass="8372">MSIFKKLIHSKKPERIPPLEKKEDIRKPLGTDEEYEIVEVEILPEKMICPDCGGITLAGLDFCDKCGGELIVRD</sequence>
<proteinExistence type="predicted"/>
<dbReference type="RefSeq" id="WP_184093145.1">
    <property type="nucleotide sequence ID" value="NZ_AP023367.1"/>
</dbReference>
<protein>
    <submittedName>
        <fullName evidence="1">Uncharacterized protein</fullName>
    </submittedName>
</protein>
<organism evidence="1 2">
    <name type="scientific">Anaerocolumna cellulosilytica</name>
    <dbReference type="NCBI Taxonomy" id="433286"/>
    <lineage>
        <taxon>Bacteria</taxon>
        <taxon>Bacillati</taxon>
        <taxon>Bacillota</taxon>
        <taxon>Clostridia</taxon>
        <taxon>Lachnospirales</taxon>
        <taxon>Lachnospiraceae</taxon>
        <taxon>Anaerocolumna</taxon>
    </lineage>
</organism>
<dbReference type="EMBL" id="AP023367">
    <property type="protein sequence ID" value="BCJ96273.1"/>
    <property type="molecule type" value="Genomic_DNA"/>
</dbReference>
<dbReference type="AlphaFoldDB" id="A0A6S6QYH4"/>
<accession>A0A6S6QYH4</accession>